<dbReference type="EMBL" id="JANBUW010000825">
    <property type="protein sequence ID" value="KAJ2845341.1"/>
    <property type="molecule type" value="Genomic_DNA"/>
</dbReference>
<reference evidence="2" key="1">
    <citation type="submission" date="2022-07" db="EMBL/GenBank/DDBJ databases">
        <title>Phylogenomic reconstructions and comparative analyses of Kickxellomycotina fungi.</title>
        <authorList>
            <person name="Reynolds N.K."/>
            <person name="Stajich J.E."/>
            <person name="Barry K."/>
            <person name="Grigoriev I.V."/>
            <person name="Crous P."/>
            <person name="Smith M.E."/>
        </authorList>
    </citation>
    <scope>NUCLEOTIDE SEQUENCE</scope>
    <source>
        <strain evidence="2">NRRL 1566</strain>
    </source>
</reference>
<feature type="region of interest" description="Disordered" evidence="1">
    <location>
        <begin position="1"/>
        <end position="27"/>
    </location>
</feature>
<name>A0A9W8IBF3_9FUNG</name>
<organism evidence="2 3">
    <name type="scientific">Coemansia brasiliensis</name>
    <dbReference type="NCBI Taxonomy" id="2650707"/>
    <lineage>
        <taxon>Eukaryota</taxon>
        <taxon>Fungi</taxon>
        <taxon>Fungi incertae sedis</taxon>
        <taxon>Zoopagomycota</taxon>
        <taxon>Kickxellomycotina</taxon>
        <taxon>Kickxellomycetes</taxon>
        <taxon>Kickxellales</taxon>
        <taxon>Kickxellaceae</taxon>
        <taxon>Coemansia</taxon>
    </lineage>
</organism>
<feature type="non-terminal residue" evidence="2">
    <location>
        <position position="194"/>
    </location>
</feature>
<protein>
    <submittedName>
        <fullName evidence="2">Uncharacterized protein</fullName>
    </submittedName>
</protein>
<keyword evidence="3" id="KW-1185">Reference proteome</keyword>
<feature type="compositionally biased region" description="Polar residues" evidence="1">
    <location>
        <begin position="13"/>
        <end position="27"/>
    </location>
</feature>
<feature type="compositionally biased region" description="Low complexity" evidence="1">
    <location>
        <begin position="122"/>
        <end position="131"/>
    </location>
</feature>
<comment type="caution">
    <text evidence="2">The sequence shown here is derived from an EMBL/GenBank/DDBJ whole genome shotgun (WGS) entry which is preliminary data.</text>
</comment>
<evidence type="ECO:0000313" key="3">
    <source>
        <dbReference type="Proteomes" id="UP001139887"/>
    </source>
</evidence>
<evidence type="ECO:0000256" key="1">
    <source>
        <dbReference type="SAM" id="MobiDB-lite"/>
    </source>
</evidence>
<proteinExistence type="predicted"/>
<feature type="compositionally biased region" description="Pro residues" evidence="1">
    <location>
        <begin position="1"/>
        <end position="11"/>
    </location>
</feature>
<dbReference type="OrthoDB" id="5536278at2759"/>
<sequence>MNPNYSFPPPLNHNRQNSSNTMSSACVESPTSHRATCVSYEYPKPIDIPTRRKRRTSQEIALQGESRGAGIGGFASFYHRSGIGNNTTDDRNSGIGKLCYEEGGSRLSGSFSSIRRLSLRKSSFSTGSNSSEEPALPGRSRRDSQASIASNDSNGSRKLLHKVLSKSNLRASSHDQSSEVNVDVDASSINSESA</sequence>
<evidence type="ECO:0000313" key="2">
    <source>
        <dbReference type="EMBL" id="KAJ2845341.1"/>
    </source>
</evidence>
<gene>
    <name evidence="2" type="ORF">IWW36_004819</name>
</gene>
<feature type="compositionally biased region" description="Polar residues" evidence="1">
    <location>
        <begin position="145"/>
        <end position="156"/>
    </location>
</feature>
<dbReference type="AlphaFoldDB" id="A0A9W8IBF3"/>
<dbReference type="Proteomes" id="UP001139887">
    <property type="component" value="Unassembled WGS sequence"/>
</dbReference>
<accession>A0A9W8IBF3</accession>
<feature type="region of interest" description="Disordered" evidence="1">
    <location>
        <begin position="122"/>
        <end position="194"/>
    </location>
</feature>